<dbReference type="Gene3D" id="3.40.190.10">
    <property type="entry name" value="Periplasmic binding protein-like II"/>
    <property type="match status" value="1"/>
</dbReference>
<accession>A0AA48MBC1</accession>
<dbReference type="PANTHER" id="PTHR43649:SF12">
    <property type="entry name" value="DIACETYLCHITOBIOSE BINDING PROTEIN DASA"/>
    <property type="match status" value="1"/>
</dbReference>
<sequence length="489" mass="54591">MKYSSIYLNVFNIIAEWGLDLDERSTVLTADPAHPIGNGKKRGIRMRKHRIIKWLAAVGLSGTLLISGCSGSQDAAGETGEKVSIKLGYYSSGSSDAKMQELVKRFMEKHRNIEVTTESAPYGKFFQKLDTQIAAGSAPDVWLSDGVYVAKFAERGAARDLTDWVMRDLNTDDYYGLEFNKDADGRYWGVPQGLQIAVLFYNKEMFDKAGVPYPNENWTWDDLKQAAEVLTLDSSGRNARDPAFDGKAVNQFGLAFFSITEGWMSVLKSYGGGVLDETMQKSIIQSPENKQALEWIVDGMKRNLFTDPSDLKSFKSPVAPFPSRQAAMRIGIYARVLAANEAGLNYDVTLLPKGPDGKRFAPIIANSWVINSKTSDAKAQAAWEWIKYWVTDDEVQQEWARLGEAVPVKKSVANSPLFLDTGTPPQNKQAFLDSFAFAGRLDDNAVWEEWLSKFNDNMNRAFLGEMSVEEAMAKADQEVQQVLDAFYKK</sequence>
<dbReference type="CDD" id="cd13585">
    <property type="entry name" value="PBP2_TMBP_like"/>
    <property type="match status" value="1"/>
</dbReference>
<dbReference type="Pfam" id="PF01547">
    <property type="entry name" value="SBP_bac_1"/>
    <property type="match status" value="1"/>
</dbReference>
<evidence type="ECO:0000313" key="2">
    <source>
        <dbReference type="Proteomes" id="UP001189619"/>
    </source>
</evidence>
<name>A0AA48MBC1_9BACL</name>
<reference evidence="1" key="1">
    <citation type="submission" date="2023-07" db="EMBL/GenBank/DDBJ databases">
        <authorList>
            <person name="Ivanov I."/>
            <person name="Teneva D."/>
            <person name="Stoikov I."/>
        </authorList>
    </citation>
    <scope>NUCLEOTIDE SEQUENCE</scope>
    <source>
        <strain evidence="1">4475</strain>
    </source>
</reference>
<keyword evidence="2" id="KW-1185">Reference proteome</keyword>
<dbReference type="Proteomes" id="UP001189619">
    <property type="component" value="Chromosome"/>
</dbReference>
<dbReference type="InterPro" id="IPR006059">
    <property type="entry name" value="SBP"/>
</dbReference>
<proteinExistence type="predicted"/>
<evidence type="ECO:0000313" key="1">
    <source>
        <dbReference type="EMBL" id="CAJ1003687.1"/>
    </source>
</evidence>
<dbReference type="AlphaFoldDB" id="A0AA48MBC1"/>
<protein>
    <submittedName>
        <fullName evidence="1">ABC transporter substrate-binding protein</fullName>
    </submittedName>
</protein>
<dbReference type="KEGG" id="bayd:BSPP4475_15305"/>
<dbReference type="EMBL" id="OY569118">
    <property type="protein sequence ID" value="CAJ1003687.1"/>
    <property type="molecule type" value="Genomic_DNA"/>
</dbReference>
<gene>
    <name evidence="1" type="ORF">BSPP4475_15305</name>
</gene>
<organism evidence="1 2">
    <name type="scientific">Brevibacillus aydinogluensis</name>
    <dbReference type="NCBI Taxonomy" id="927786"/>
    <lineage>
        <taxon>Bacteria</taxon>
        <taxon>Bacillati</taxon>
        <taxon>Bacillota</taxon>
        <taxon>Bacilli</taxon>
        <taxon>Bacillales</taxon>
        <taxon>Paenibacillaceae</taxon>
        <taxon>Brevibacillus</taxon>
    </lineage>
</organism>
<dbReference type="InterPro" id="IPR050490">
    <property type="entry name" value="Bact_solute-bd_prot1"/>
</dbReference>
<dbReference type="PANTHER" id="PTHR43649">
    <property type="entry name" value="ARABINOSE-BINDING PROTEIN-RELATED"/>
    <property type="match status" value="1"/>
</dbReference>
<dbReference type="SUPFAM" id="SSF53850">
    <property type="entry name" value="Periplasmic binding protein-like II"/>
    <property type="match status" value="1"/>
</dbReference>